<keyword evidence="2" id="KW-0732">Signal</keyword>
<protein>
    <submittedName>
        <fullName evidence="3">Oxidoreductase</fullName>
    </submittedName>
</protein>
<dbReference type="Proteomes" id="UP001500221">
    <property type="component" value="Unassembled WGS sequence"/>
</dbReference>
<evidence type="ECO:0000256" key="1">
    <source>
        <dbReference type="SAM" id="MobiDB-lite"/>
    </source>
</evidence>
<name>A0ABP9PHX2_9ACTN</name>
<feature type="chain" id="PRO_5045117670" evidence="2">
    <location>
        <begin position="28"/>
        <end position="365"/>
    </location>
</feature>
<comment type="caution">
    <text evidence="3">The sequence shown here is derived from an EMBL/GenBank/DDBJ whole genome shotgun (WGS) entry which is preliminary data.</text>
</comment>
<evidence type="ECO:0000313" key="3">
    <source>
        <dbReference type="EMBL" id="GAA5146878.1"/>
    </source>
</evidence>
<accession>A0ABP9PHX2</accession>
<evidence type="ECO:0000256" key="2">
    <source>
        <dbReference type="SAM" id="SignalP"/>
    </source>
</evidence>
<dbReference type="CDD" id="cd15482">
    <property type="entry name" value="Sialidase_non-viral"/>
    <property type="match status" value="1"/>
</dbReference>
<feature type="region of interest" description="Disordered" evidence="1">
    <location>
        <begin position="23"/>
        <end position="45"/>
    </location>
</feature>
<dbReference type="EMBL" id="BAABKG010000002">
    <property type="protein sequence ID" value="GAA5146878.1"/>
    <property type="molecule type" value="Genomic_DNA"/>
</dbReference>
<evidence type="ECO:0000313" key="4">
    <source>
        <dbReference type="Proteomes" id="UP001500221"/>
    </source>
</evidence>
<dbReference type="PANTHER" id="PTHR47199">
    <property type="entry name" value="PHOTOSYSTEM II STABILITY/ASSEMBLY FACTOR HCF136, CHLOROPLASTIC"/>
    <property type="match status" value="1"/>
</dbReference>
<dbReference type="SUPFAM" id="SSF110296">
    <property type="entry name" value="Oligoxyloglucan reducing end-specific cellobiohydrolase"/>
    <property type="match status" value="1"/>
</dbReference>
<proteinExistence type="predicted"/>
<keyword evidence="4" id="KW-1185">Reference proteome</keyword>
<dbReference type="InterPro" id="IPR015943">
    <property type="entry name" value="WD40/YVTN_repeat-like_dom_sf"/>
</dbReference>
<sequence>MRTRPLLTVVAAALGTLIVSGLPGASATPSSPAPAPDPRPDRSWQQVEPFTDQGLRGLAVAGPNRVWVAGDDGGVFRTGDGGRRWVDVSPETDTPLAFRDVEVVAPGVAVVMSIGTGTDSRIYRTTDAGRSWREVFRNRDPQAFYDCVSMWPDGRHGIAFSDPVDGRFRIIRTADAGRTWRVVKPRRMPRALEGEFAFAASGTCIETAGRTRAWFGTGGADARVFRTTDRGRTWRVSRVPIRAGESSGVNSIEFRGPRVGVAVGGDFAAPGRGRRTVAVTTDGGLTWQRGADARGYRSAVAFRRPSSTSVVVAVGSGGSDLSPDAGRHWRPVGDLSLDAVRCVSGTCWGSGQDGVVARLRLGGSR</sequence>
<organism evidence="3 4">
    <name type="scientific">Nocardioides marinquilinus</name>
    <dbReference type="NCBI Taxonomy" id="1210400"/>
    <lineage>
        <taxon>Bacteria</taxon>
        <taxon>Bacillati</taxon>
        <taxon>Actinomycetota</taxon>
        <taxon>Actinomycetes</taxon>
        <taxon>Propionibacteriales</taxon>
        <taxon>Nocardioidaceae</taxon>
        <taxon>Nocardioides</taxon>
    </lineage>
</organism>
<feature type="signal peptide" evidence="2">
    <location>
        <begin position="1"/>
        <end position="27"/>
    </location>
</feature>
<dbReference type="Gene3D" id="2.130.10.10">
    <property type="entry name" value="YVTN repeat-like/Quinoprotein amine dehydrogenase"/>
    <property type="match status" value="2"/>
</dbReference>
<reference evidence="4" key="1">
    <citation type="journal article" date="2019" name="Int. J. Syst. Evol. Microbiol.">
        <title>The Global Catalogue of Microorganisms (GCM) 10K type strain sequencing project: providing services to taxonomists for standard genome sequencing and annotation.</title>
        <authorList>
            <consortium name="The Broad Institute Genomics Platform"/>
            <consortium name="The Broad Institute Genome Sequencing Center for Infectious Disease"/>
            <person name="Wu L."/>
            <person name="Ma J."/>
        </authorList>
    </citation>
    <scope>NUCLEOTIDE SEQUENCE [LARGE SCALE GENOMIC DNA]</scope>
    <source>
        <strain evidence="4">JCM 18459</strain>
    </source>
</reference>
<dbReference type="PANTHER" id="PTHR47199:SF2">
    <property type="entry name" value="PHOTOSYSTEM II STABILITY_ASSEMBLY FACTOR HCF136, CHLOROPLASTIC"/>
    <property type="match status" value="1"/>
</dbReference>
<gene>
    <name evidence="3" type="ORF">GCM10023340_18450</name>
</gene>